<keyword evidence="4 6" id="KW-1133">Transmembrane helix</keyword>
<dbReference type="EMBL" id="FNDX01000001">
    <property type="protein sequence ID" value="SDH79045.1"/>
    <property type="molecule type" value="Genomic_DNA"/>
</dbReference>
<evidence type="ECO:0000256" key="2">
    <source>
        <dbReference type="ARBA" id="ARBA00022475"/>
    </source>
</evidence>
<dbReference type="AlphaFoldDB" id="A0A1G8FAC4"/>
<gene>
    <name evidence="8" type="ORF">SAMN05216192_101182</name>
</gene>
<evidence type="ECO:0000256" key="1">
    <source>
        <dbReference type="ARBA" id="ARBA00004651"/>
    </source>
</evidence>
<feature type="transmembrane region" description="Helical" evidence="6">
    <location>
        <begin position="146"/>
        <end position="169"/>
    </location>
</feature>
<evidence type="ECO:0000256" key="6">
    <source>
        <dbReference type="RuleBase" id="RU366058"/>
    </source>
</evidence>
<dbReference type="OrthoDB" id="2381682at2"/>
<dbReference type="RefSeq" id="WP_090711275.1">
    <property type="nucleotide sequence ID" value="NZ_CBCSKY010000053.1"/>
</dbReference>
<protein>
    <recommendedName>
        <fullName evidence="6">TVP38/TMEM64 family membrane protein</fullName>
    </recommendedName>
</protein>
<dbReference type="InterPro" id="IPR015414">
    <property type="entry name" value="TMEM64"/>
</dbReference>
<name>A0A1G8FAC4_9BACL</name>
<dbReference type="Proteomes" id="UP000199050">
    <property type="component" value="Unassembled WGS sequence"/>
</dbReference>
<feature type="transmembrane region" description="Helical" evidence="6">
    <location>
        <begin position="175"/>
        <end position="196"/>
    </location>
</feature>
<dbReference type="Pfam" id="PF09335">
    <property type="entry name" value="VTT_dom"/>
    <property type="match status" value="1"/>
</dbReference>
<keyword evidence="9" id="KW-1185">Reference proteome</keyword>
<accession>A0A1G8FAC4</accession>
<evidence type="ECO:0000313" key="8">
    <source>
        <dbReference type="EMBL" id="SDH79045.1"/>
    </source>
</evidence>
<dbReference type="PANTHER" id="PTHR12677:SF59">
    <property type="entry name" value="GOLGI APPARATUS MEMBRANE PROTEIN TVP38-RELATED"/>
    <property type="match status" value="1"/>
</dbReference>
<evidence type="ECO:0000256" key="5">
    <source>
        <dbReference type="ARBA" id="ARBA00023136"/>
    </source>
</evidence>
<dbReference type="GO" id="GO:0005886">
    <property type="term" value="C:plasma membrane"/>
    <property type="evidence" value="ECO:0007669"/>
    <property type="project" value="UniProtKB-SubCell"/>
</dbReference>
<keyword evidence="2 6" id="KW-1003">Cell membrane</keyword>
<feature type="domain" description="VTT" evidence="7">
    <location>
        <begin position="54"/>
        <end position="169"/>
    </location>
</feature>
<reference evidence="9" key="1">
    <citation type="submission" date="2016-10" db="EMBL/GenBank/DDBJ databases">
        <authorList>
            <person name="Varghese N."/>
            <person name="Submissions S."/>
        </authorList>
    </citation>
    <scope>NUCLEOTIDE SEQUENCE [LARGE SCALE GENOMIC DNA]</scope>
    <source>
        <strain evidence="9">CGMCC 1.11012</strain>
    </source>
</reference>
<comment type="subcellular location">
    <subcellularLocation>
        <location evidence="1 6">Cell membrane</location>
        <topology evidence="1 6">Multi-pass membrane protein</topology>
    </subcellularLocation>
</comment>
<sequence>MHRRKVVVGVFYIASLISIYTLRGELLSWLDNLAPNSWPIILLVSSVIAMFPIIPFALVSGILGIKYGVWTGGAMSLFSSTLAAVFSYWIFATRGRANHISSQNKLFVWNEHVQRRPFLFILIGRLLSFIPAMLINGYSGWLRISFFSYVIATFLGKIPTMLVFAYLGISTVSGSQYLLPILIIYAVFLFVVYVFYKKFFYNISAFRNTENEP</sequence>
<organism evidence="8 9">
    <name type="scientific">Paenibacillus typhae</name>
    <dbReference type="NCBI Taxonomy" id="1174501"/>
    <lineage>
        <taxon>Bacteria</taxon>
        <taxon>Bacillati</taxon>
        <taxon>Bacillota</taxon>
        <taxon>Bacilli</taxon>
        <taxon>Bacillales</taxon>
        <taxon>Paenibacillaceae</taxon>
        <taxon>Paenibacillus</taxon>
    </lineage>
</organism>
<dbReference type="STRING" id="1174501.SAMN05216192_101182"/>
<keyword evidence="3 6" id="KW-0812">Transmembrane</keyword>
<comment type="similarity">
    <text evidence="6">Belongs to the TVP38/TMEM64 family.</text>
</comment>
<proteinExistence type="inferred from homology"/>
<dbReference type="PANTHER" id="PTHR12677">
    <property type="entry name" value="GOLGI APPARATUS MEMBRANE PROTEIN TVP38-RELATED"/>
    <property type="match status" value="1"/>
</dbReference>
<feature type="transmembrane region" description="Helical" evidence="6">
    <location>
        <begin position="118"/>
        <end position="139"/>
    </location>
</feature>
<evidence type="ECO:0000313" key="9">
    <source>
        <dbReference type="Proteomes" id="UP000199050"/>
    </source>
</evidence>
<feature type="transmembrane region" description="Helical" evidence="6">
    <location>
        <begin position="40"/>
        <end position="63"/>
    </location>
</feature>
<evidence type="ECO:0000259" key="7">
    <source>
        <dbReference type="Pfam" id="PF09335"/>
    </source>
</evidence>
<evidence type="ECO:0000256" key="4">
    <source>
        <dbReference type="ARBA" id="ARBA00022989"/>
    </source>
</evidence>
<feature type="transmembrane region" description="Helical" evidence="6">
    <location>
        <begin position="70"/>
        <end position="91"/>
    </location>
</feature>
<evidence type="ECO:0000256" key="3">
    <source>
        <dbReference type="ARBA" id="ARBA00022692"/>
    </source>
</evidence>
<keyword evidence="5 6" id="KW-0472">Membrane</keyword>
<dbReference type="InterPro" id="IPR032816">
    <property type="entry name" value="VTT_dom"/>
</dbReference>